<evidence type="ECO:0000313" key="13">
    <source>
        <dbReference type="Proteomes" id="UP000798808"/>
    </source>
</evidence>
<evidence type="ECO:0000256" key="9">
    <source>
        <dbReference type="RuleBase" id="RU003357"/>
    </source>
</evidence>
<evidence type="ECO:0000256" key="7">
    <source>
        <dbReference type="ARBA" id="ARBA00023237"/>
    </source>
</evidence>
<accession>A0ABW9RXH9</accession>
<comment type="similarity">
    <text evidence="8 9">Belongs to the TonB-dependent receptor family.</text>
</comment>
<dbReference type="SUPFAM" id="SSF56935">
    <property type="entry name" value="Porins"/>
    <property type="match status" value="1"/>
</dbReference>
<keyword evidence="3 8" id="KW-1134">Transmembrane beta strand</keyword>
<keyword evidence="7 8" id="KW-0998">Cell outer membrane</keyword>
<gene>
    <name evidence="12" type="ORF">E1163_22295</name>
</gene>
<dbReference type="InterPro" id="IPR000531">
    <property type="entry name" value="Beta-barrel_TonB"/>
</dbReference>
<dbReference type="Pfam" id="PF07715">
    <property type="entry name" value="Plug"/>
    <property type="match status" value="1"/>
</dbReference>
<dbReference type="Gene3D" id="2.40.170.20">
    <property type="entry name" value="TonB-dependent receptor, beta-barrel domain"/>
    <property type="match status" value="1"/>
</dbReference>
<dbReference type="EMBL" id="SMLW01000639">
    <property type="protein sequence ID" value="MTI27705.1"/>
    <property type="molecule type" value="Genomic_DNA"/>
</dbReference>
<feature type="domain" description="TonB-dependent receptor plug" evidence="11">
    <location>
        <begin position="19"/>
        <end position="127"/>
    </location>
</feature>
<keyword evidence="12" id="KW-0675">Receptor</keyword>
<evidence type="ECO:0000313" key="12">
    <source>
        <dbReference type="EMBL" id="MTI27705.1"/>
    </source>
</evidence>
<feature type="domain" description="TonB-dependent receptor-like beta-barrel" evidence="10">
    <location>
        <begin position="273"/>
        <end position="653"/>
    </location>
</feature>
<keyword evidence="2 8" id="KW-0813">Transport</keyword>
<dbReference type="Pfam" id="PF00593">
    <property type="entry name" value="TonB_dep_Rec_b-barrel"/>
    <property type="match status" value="1"/>
</dbReference>
<dbReference type="InterPro" id="IPR012910">
    <property type="entry name" value="Plug_dom"/>
</dbReference>
<reference evidence="12 13" key="1">
    <citation type="submission" date="2019-02" db="EMBL/GenBank/DDBJ databases">
        <authorList>
            <person name="Goldberg S.R."/>
            <person name="Haltli B.A."/>
            <person name="Correa H."/>
            <person name="Russell K.G."/>
        </authorList>
    </citation>
    <scope>NUCLEOTIDE SEQUENCE [LARGE SCALE GENOMIC DNA]</scope>
    <source>
        <strain evidence="12 13">JCM 16186</strain>
    </source>
</reference>
<evidence type="ECO:0000256" key="6">
    <source>
        <dbReference type="ARBA" id="ARBA00023136"/>
    </source>
</evidence>
<dbReference type="Gene3D" id="2.170.130.10">
    <property type="entry name" value="TonB-dependent receptor, plug domain"/>
    <property type="match status" value="1"/>
</dbReference>
<keyword evidence="6 8" id="KW-0472">Membrane</keyword>
<evidence type="ECO:0000259" key="10">
    <source>
        <dbReference type="Pfam" id="PF00593"/>
    </source>
</evidence>
<protein>
    <submittedName>
        <fullName evidence="12">TonB-dependent receptor</fullName>
    </submittedName>
</protein>
<organism evidence="12 13">
    <name type="scientific">Fulvivirga kasyanovii</name>
    <dbReference type="NCBI Taxonomy" id="396812"/>
    <lineage>
        <taxon>Bacteria</taxon>
        <taxon>Pseudomonadati</taxon>
        <taxon>Bacteroidota</taxon>
        <taxon>Cytophagia</taxon>
        <taxon>Cytophagales</taxon>
        <taxon>Fulvivirgaceae</taxon>
        <taxon>Fulvivirga</taxon>
    </lineage>
</organism>
<keyword evidence="4 8" id="KW-0812">Transmembrane</keyword>
<evidence type="ECO:0000256" key="8">
    <source>
        <dbReference type="PROSITE-ProRule" id="PRU01360"/>
    </source>
</evidence>
<dbReference type="InterPro" id="IPR039426">
    <property type="entry name" value="TonB-dep_rcpt-like"/>
</dbReference>
<name>A0ABW9RXH9_9BACT</name>
<evidence type="ECO:0000259" key="11">
    <source>
        <dbReference type="Pfam" id="PF07715"/>
    </source>
</evidence>
<dbReference type="PANTHER" id="PTHR30069:SF37">
    <property type="entry name" value="FERRIC VIBRIOBACTIN RECEPTOR VIUA"/>
    <property type="match status" value="1"/>
</dbReference>
<dbReference type="Proteomes" id="UP000798808">
    <property type="component" value="Unassembled WGS sequence"/>
</dbReference>
<evidence type="ECO:0000256" key="5">
    <source>
        <dbReference type="ARBA" id="ARBA00023077"/>
    </source>
</evidence>
<comment type="caution">
    <text evidence="12">The sequence shown here is derived from an EMBL/GenBank/DDBJ whole genome shotgun (WGS) entry which is preliminary data.</text>
</comment>
<evidence type="ECO:0000256" key="3">
    <source>
        <dbReference type="ARBA" id="ARBA00022452"/>
    </source>
</evidence>
<keyword evidence="13" id="KW-1185">Reference proteome</keyword>
<dbReference type="PROSITE" id="PS52016">
    <property type="entry name" value="TONB_DEPENDENT_REC_3"/>
    <property type="match status" value="1"/>
</dbReference>
<proteinExistence type="inferred from homology"/>
<evidence type="ECO:0000256" key="4">
    <source>
        <dbReference type="ARBA" id="ARBA00022692"/>
    </source>
</evidence>
<dbReference type="PANTHER" id="PTHR30069">
    <property type="entry name" value="TONB-DEPENDENT OUTER MEMBRANE RECEPTOR"/>
    <property type="match status" value="1"/>
</dbReference>
<dbReference type="InterPro" id="IPR037066">
    <property type="entry name" value="Plug_dom_sf"/>
</dbReference>
<dbReference type="InterPro" id="IPR036942">
    <property type="entry name" value="Beta-barrel_TonB_sf"/>
</dbReference>
<comment type="subcellular location">
    <subcellularLocation>
        <location evidence="1 8">Cell outer membrane</location>
        <topology evidence="1 8">Multi-pass membrane protein</topology>
    </subcellularLocation>
</comment>
<evidence type="ECO:0000256" key="2">
    <source>
        <dbReference type="ARBA" id="ARBA00022448"/>
    </source>
</evidence>
<evidence type="ECO:0000256" key="1">
    <source>
        <dbReference type="ARBA" id="ARBA00004571"/>
    </source>
</evidence>
<keyword evidence="5 9" id="KW-0798">TonB box</keyword>
<sequence>MEELLNIEISSASKTSQKISDAPSVASLVNQNQIQKYGWISIHDIMGNMPGFSQSKDYDRRTLSSRGLYEGWNNNHLLMLVDGVPVNDNLYGTAYTWEITPMVFTKSLEVIRGPGSALYGSNATNGVVTINTLSPADLNGIGTARVRIGSRGTKIYDAITGAENDRASILLAFNSFETLGNEYMSFDDTRDFAGNYLTSQRKVQDDRSSNYIFAKIAGKGSLEGLSVQYHEQHWNFQTGHGWLFYIPDQPESMKEFRRLIAVKYKPNNVDSDFGYEIMSRYQRHGIDWNMRYYSDNAFSGFYPDGVTEYLRTHADDVLTRLQASYKLGKSSSLLAGVEHTIFLYNGDKAHSSNIDLNNTYEANPGNKFVDANPWFEFVEEKPVNTLGIFGQYISPKFGDKLQATLGARFDTQSFDYIDIYDANRSEKSKSFSQFSPRLGIVYFATSDLTFKGLAGRAFRTPAPTEMFGANTYSLASNIGELEPEIITTYELATDWKISSKFNLRVNGFHTHFENQIAYSVANANLSTNVYSLTSTGIESELLFTLSKFSGFFNYSYATRLDEEILDDTIDESKDELTWVPQHTANLGLTYTSRYFYLSTVIHHQGEVMRRTSDITAETALFRPESIDAWTETDLKLAYTPTNKIEVGVLIKNLFDTEGQLVKNNAYTFDYNRPERSVLFDVKLTF</sequence>